<dbReference type="Proteomes" id="UP000679126">
    <property type="component" value="Unassembled WGS sequence"/>
</dbReference>
<dbReference type="InterPro" id="IPR006860">
    <property type="entry name" value="FecR"/>
</dbReference>
<organism evidence="4 5">
    <name type="scientific">Chitinophaga chungangae</name>
    <dbReference type="NCBI Taxonomy" id="2821488"/>
    <lineage>
        <taxon>Bacteria</taxon>
        <taxon>Pseudomonadati</taxon>
        <taxon>Bacteroidota</taxon>
        <taxon>Chitinophagia</taxon>
        <taxon>Chitinophagales</taxon>
        <taxon>Chitinophagaceae</taxon>
        <taxon>Chitinophaga</taxon>
    </lineage>
</organism>
<dbReference type="InterPro" id="IPR012373">
    <property type="entry name" value="Ferrdict_sens_TM"/>
</dbReference>
<dbReference type="Pfam" id="PF16344">
    <property type="entry name" value="FecR_C"/>
    <property type="match status" value="1"/>
</dbReference>
<dbReference type="PANTHER" id="PTHR30273">
    <property type="entry name" value="PERIPLASMIC SIGNAL SENSOR AND SIGMA FACTOR ACTIVATOR FECR-RELATED"/>
    <property type="match status" value="1"/>
</dbReference>
<evidence type="ECO:0000259" key="2">
    <source>
        <dbReference type="Pfam" id="PF04773"/>
    </source>
</evidence>
<evidence type="ECO:0000313" key="4">
    <source>
        <dbReference type="EMBL" id="MBO9154843.1"/>
    </source>
</evidence>
<dbReference type="RefSeq" id="WP_209147957.1">
    <property type="nucleotide sequence ID" value="NZ_JAGHKP010000004.1"/>
</dbReference>
<dbReference type="Gene3D" id="3.55.50.30">
    <property type="match status" value="1"/>
</dbReference>
<feature type="transmembrane region" description="Helical" evidence="1">
    <location>
        <begin position="86"/>
        <end position="103"/>
    </location>
</feature>
<comment type="caution">
    <text evidence="4">The sequence shown here is derived from an EMBL/GenBank/DDBJ whole genome shotgun (WGS) entry which is preliminary data.</text>
</comment>
<keyword evidence="1" id="KW-1133">Transmembrane helix</keyword>
<evidence type="ECO:0000259" key="3">
    <source>
        <dbReference type="Pfam" id="PF16344"/>
    </source>
</evidence>
<evidence type="ECO:0000313" key="5">
    <source>
        <dbReference type="Proteomes" id="UP000679126"/>
    </source>
</evidence>
<feature type="domain" description="Protein FecR C-terminal" evidence="3">
    <location>
        <begin position="310"/>
        <end position="374"/>
    </location>
</feature>
<evidence type="ECO:0000256" key="1">
    <source>
        <dbReference type="SAM" id="Phobius"/>
    </source>
</evidence>
<keyword evidence="1" id="KW-0812">Transmembrane</keyword>
<name>A0ABS3YJH4_9BACT</name>
<protein>
    <submittedName>
        <fullName evidence="4">FecR domain-containing protein</fullName>
    </submittedName>
</protein>
<gene>
    <name evidence="4" type="ORF">J7I43_21625</name>
</gene>
<keyword evidence="1" id="KW-0472">Membrane</keyword>
<dbReference type="Pfam" id="PF04773">
    <property type="entry name" value="FecR"/>
    <property type="match status" value="1"/>
</dbReference>
<feature type="domain" description="FecR protein" evidence="2">
    <location>
        <begin position="180"/>
        <end position="266"/>
    </location>
</feature>
<keyword evidence="5" id="KW-1185">Reference proteome</keyword>
<sequence>MMKDNLRLYELLLKQHYYGDLTPEEREELKAFEALNPRFYEYQAQIQQVPIEEARSFSGNIDSDAALEDVIARANRLRRKTRVRKMLAGTAAVAAAVMLVIFLRPQQEVSVYQAAHTPNHSGATLTLASGELIAMNDTGRQAIVAGVTTLNNNNRSLTFAEGAPEAGNGLNTLTVPAKLDFQIELPDGTKVWLNSTTRFRFPFRFNGDTREVFIDQGEAYFQVAQNANKPFTVHTPSGPVKVLGTEFNVNAYTEGKVITSLVSGKVAVSSGARTIELAPGNEAVAKEGELMKNKDFDMTNTLSWREGIHYFNNATISEVGIMLKRWFDVELVIDNPHAAAVEIRGKLFRGQPLNNFITQINDTKLVTFYWQNNELHCR</sequence>
<accession>A0ABS3YJH4</accession>
<reference evidence="5" key="1">
    <citation type="submission" date="2021-03" db="EMBL/GenBank/DDBJ databases">
        <title>Assistant Professor.</title>
        <authorList>
            <person name="Huq M.A."/>
        </authorList>
    </citation>
    <scope>NUCLEOTIDE SEQUENCE [LARGE SCALE GENOMIC DNA]</scope>
    <source>
        <strain evidence="5">MAH-28</strain>
    </source>
</reference>
<dbReference type="PIRSF" id="PIRSF018266">
    <property type="entry name" value="FecR"/>
    <property type="match status" value="1"/>
</dbReference>
<dbReference type="InterPro" id="IPR032508">
    <property type="entry name" value="FecR_C"/>
</dbReference>
<dbReference type="Gene3D" id="2.60.120.1440">
    <property type="match status" value="1"/>
</dbReference>
<dbReference type="PANTHER" id="PTHR30273:SF2">
    <property type="entry name" value="PROTEIN FECR"/>
    <property type="match status" value="1"/>
</dbReference>
<dbReference type="EMBL" id="JAGHKP010000004">
    <property type="protein sequence ID" value="MBO9154843.1"/>
    <property type="molecule type" value="Genomic_DNA"/>
</dbReference>
<proteinExistence type="predicted"/>